<dbReference type="PROSITE" id="PS50181">
    <property type="entry name" value="FBOX"/>
    <property type="match status" value="1"/>
</dbReference>
<feature type="region of interest" description="Disordered" evidence="1">
    <location>
        <begin position="258"/>
        <end position="316"/>
    </location>
</feature>
<gene>
    <name evidence="3" type="ORF">INT45_004687</name>
</gene>
<comment type="caution">
    <text evidence="3">The sequence shown here is derived from an EMBL/GenBank/DDBJ whole genome shotgun (WGS) entry which is preliminary data.</text>
</comment>
<reference evidence="3 4" key="1">
    <citation type="submission" date="2020-12" db="EMBL/GenBank/DDBJ databases">
        <title>Metabolic potential, ecology and presence of endohyphal bacteria is reflected in genomic diversity of Mucoromycotina.</title>
        <authorList>
            <person name="Muszewska A."/>
            <person name="Okrasinska A."/>
            <person name="Steczkiewicz K."/>
            <person name="Drgas O."/>
            <person name="Orlowska M."/>
            <person name="Perlinska-Lenart U."/>
            <person name="Aleksandrzak-Piekarczyk T."/>
            <person name="Szatraj K."/>
            <person name="Zielenkiewicz U."/>
            <person name="Pilsyk S."/>
            <person name="Malc E."/>
            <person name="Mieczkowski P."/>
            <person name="Kruszewska J.S."/>
            <person name="Biernat P."/>
            <person name="Pawlowska J."/>
        </authorList>
    </citation>
    <scope>NUCLEOTIDE SEQUENCE [LARGE SCALE GENOMIC DNA]</scope>
    <source>
        <strain evidence="3 4">CBS 142.35</strain>
    </source>
</reference>
<evidence type="ECO:0000313" key="3">
    <source>
        <dbReference type="EMBL" id="KAG2227646.1"/>
    </source>
</evidence>
<evidence type="ECO:0000256" key="1">
    <source>
        <dbReference type="SAM" id="MobiDB-lite"/>
    </source>
</evidence>
<feature type="region of interest" description="Disordered" evidence="1">
    <location>
        <begin position="329"/>
        <end position="358"/>
    </location>
</feature>
<feature type="compositionally biased region" description="Low complexity" evidence="1">
    <location>
        <begin position="305"/>
        <end position="316"/>
    </location>
</feature>
<accession>A0A8H7VM16</accession>
<dbReference type="InterPro" id="IPR001810">
    <property type="entry name" value="F-box_dom"/>
</dbReference>
<feature type="compositionally biased region" description="Low complexity" evidence="1">
    <location>
        <begin position="273"/>
        <end position="294"/>
    </location>
</feature>
<name>A0A8H7VM16_9FUNG</name>
<protein>
    <recommendedName>
        <fullName evidence="2">F-box domain-containing protein</fullName>
    </recommendedName>
</protein>
<evidence type="ECO:0000259" key="2">
    <source>
        <dbReference type="PROSITE" id="PS50181"/>
    </source>
</evidence>
<dbReference type="OrthoDB" id="2366918at2759"/>
<keyword evidence="4" id="KW-1185">Reference proteome</keyword>
<feature type="compositionally biased region" description="Low complexity" evidence="1">
    <location>
        <begin position="329"/>
        <end position="347"/>
    </location>
</feature>
<evidence type="ECO:0000313" key="4">
    <source>
        <dbReference type="Proteomes" id="UP000646827"/>
    </source>
</evidence>
<sequence>MSQLTRLPNNILIRISNYLRLGDLVTLQSADANLEDFLHRYPEVWTTNLFFPPNDMTITDGFIRHNVPKIPRSYALREIKLVNLPLTWAGFLWVFDHFAHSVDRIHVKASEQTLTDLARHLSIFAGNLAVLQHENKIPITFRQYAINHSEYENTLWIHQQTDDYNNRISAIENNSRYSISNIGRDNNNNSTTLKNLRRYLETLRLDDPPFEQLAELYVECTDQSPTVSVDTHENNPIHQIYFVTSFLSGGHDFYRHRQLGNNKRSREEEEDGGSSTTINNSMNNNGASSSTSSSLRESKCRRQDNPSNNNSNTSTNTYTMATTTIASHSTLPASSSPPTTTAASSLHHTPSQPPLGYT</sequence>
<dbReference type="EMBL" id="JAEPRB010000005">
    <property type="protein sequence ID" value="KAG2227646.1"/>
    <property type="molecule type" value="Genomic_DNA"/>
</dbReference>
<dbReference type="Proteomes" id="UP000646827">
    <property type="component" value="Unassembled WGS sequence"/>
</dbReference>
<feature type="domain" description="F-box" evidence="2">
    <location>
        <begin position="1"/>
        <end position="48"/>
    </location>
</feature>
<dbReference type="AlphaFoldDB" id="A0A8H7VM16"/>
<organism evidence="3 4">
    <name type="scientific">Circinella minor</name>
    <dbReference type="NCBI Taxonomy" id="1195481"/>
    <lineage>
        <taxon>Eukaryota</taxon>
        <taxon>Fungi</taxon>
        <taxon>Fungi incertae sedis</taxon>
        <taxon>Mucoromycota</taxon>
        <taxon>Mucoromycotina</taxon>
        <taxon>Mucoromycetes</taxon>
        <taxon>Mucorales</taxon>
        <taxon>Lichtheimiaceae</taxon>
        <taxon>Circinella</taxon>
    </lineage>
</organism>
<proteinExistence type="predicted"/>